<reference evidence="1 2" key="1">
    <citation type="submission" date="2024-03" db="EMBL/GenBank/DDBJ databases">
        <authorList>
            <person name="Martinez-Hernandez J."/>
        </authorList>
    </citation>
    <scope>NUCLEOTIDE SEQUENCE [LARGE SCALE GENOMIC DNA]</scope>
</reference>
<comment type="caution">
    <text evidence="1">The sequence shown here is derived from an EMBL/GenBank/DDBJ whole genome shotgun (WGS) entry which is preliminary data.</text>
</comment>
<proteinExistence type="predicted"/>
<dbReference type="CDD" id="cd09272">
    <property type="entry name" value="RNase_HI_RT_Ty1"/>
    <property type="match status" value="1"/>
</dbReference>
<dbReference type="EMBL" id="CAXHTB010000004">
    <property type="protein sequence ID" value="CAL0304854.1"/>
    <property type="molecule type" value="Genomic_DNA"/>
</dbReference>
<sequence>MASCQARWLTFLMKDLGIHHPCPINIYCNNKSALHIAVNPVFHERTKHIEIDCHVVRERVINNTIYLLPISTSQQISDIFTKSLNPLPFRKLISKLNMIDMHMQACGGC</sequence>
<dbReference type="Proteomes" id="UP001497480">
    <property type="component" value="Unassembled WGS sequence"/>
</dbReference>
<keyword evidence="2" id="KW-1185">Reference proteome</keyword>
<evidence type="ECO:0000313" key="1">
    <source>
        <dbReference type="EMBL" id="CAL0304854.1"/>
    </source>
</evidence>
<gene>
    <name evidence="1" type="ORF">LLUT_LOCUS5914</name>
</gene>
<dbReference type="PANTHER" id="PTHR11439:SF487">
    <property type="entry name" value="RNA-DIRECTED DNA POLYMERASE"/>
    <property type="match status" value="1"/>
</dbReference>
<dbReference type="AlphaFoldDB" id="A0AAV1W620"/>
<dbReference type="PANTHER" id="PTHR11439">
    <property type="entry name" value="GAG-POL-RELATED RETROTRANSPOSON"/>
    <property type="match status" value="1"/>
</dbReference>
<accession>A0AAV1W620</accession>
<name>A0AAV1W620_LUPLU</name>
<evidence type="ECO:0008006" key="3">
    <source>
        <dbReference type="Google" id="ProtNLM"/>
    </source>
</evidence>
<protein>
    <recommendedName>
        <fullName evidence="3">Copia protein</fullName>
    </recommendedName>
</protein>
<organism evidence="1 2">
    <name type="scientific">Lupinus luteus</name>
    <name type="common">European yellow lupine</name>
    <dbReference type="NCBI Taxonomy" id="3873"/>
    <lineage>
        <taxon>Eukaryota</taxon>
        <taxon>Viridiplantae</taxon>
        <taxon>Streptophyta</taxon>
        <taxon>Embryophyta</taxon>
        <taxon>Tracheophyta</taxon>
        <taxon>Spermatophyta</taxon>
        <taxon>Magnoliopsida</taxon>
        <taxon>eudicotyledons</taxon>
        <taxon>Gunneridae</taxon>
        <taxon>Pentapetalae</taxon>
        <taxon>rosids</taxon>
        <taxon>fabids</taxon>
        <taxon>Fabales</taxon>
        <taxon>Fabaceae</taxon>
        <taxon>Papilionoideae</taxon>
        <taxon>50 kb inversion clade</taxon>
        <taxon>genistoids sensu lato</taxon>
        <taxon>core genistoids</taxon>
        <taxon>Genisteae</taxon>
        <taxon>Lupinus</taxon>
    </lineage>
</organism>
<evidence type="ECO:0000313" key="2">
    <source>
        <dbReference type="Proteomes" id="UP001497480"/>
    </source>
</evidence>